<keyword evidence="3" id="KW-1185">Reference proteome</keyword>
<feature type="region of interest" description="Disordered" evidence="1">
    <location>
        <begin position="112"/>
        <end position="143"/>
    </location>
</feature>
<comment type="caution">
    <text evidence="2">The sequence shown here is derived from an EMBL/GenBank/DDBJ whole genome shotgun (WGS) entry which is preliminary data.</text>
</comment>
<dbReference type="EMBL" id="JMSE01000048">
    <property type="protein sequence ID" value="KDN72109.1"/>
    <property type="molecule type" value="Genomic_DNA"/>
</dbReference>
<protein>
    <submittedName>
        <fullName evidence="2">Uncharacterized protein</fullName>
    </submittedName>
</protein>
<dbReference type="AlphaFoldDB" id="A0A066XWN2"/>
<dbReference type="Proteomes" id="UP000027238">
    <property type="component" value="Unassembled WGS sequence"/>
</dbReference>
<sequence>MGSINRRVESWHCIHQPKSQIRPTPRCPQRSEPGCLEFIRPEVIIIRGSCWLANLDLPLILEESVTEVAEESGVFCISFAALATLWYRFCSFEPGLSLDVVDFFYELRRTRSSTSHPEGGSIKKPGSQAIKGAQSSRYPSPAR</sequence>
<accession>A0A066XWN2</accession>
<gene>
    <name evidence="2" type="ORF">CSUB01_12391</name>
</gene>
<evidence type="ECO:0000313" key="2">
    <source>
        <dbReference type="EMBL" id="KDN72109.1"/>
    </source>
</evidence>
<reference evidence="3" key="1">
    <citation type="journal article" date="2014" name="Genome Announc.">
        <title>Draft genome sequence of Colletotrichum sublineola, a destructive pathogen of cultivated sorghum.</title>
        <authorList>
            <person name="Baroncelli R."/>
            <person name="Sanz-Martin J.M."/>
            <person name="Rech G.E."/>
            <person name="Sukno S.A."/>
            <person name="Thon M.R."/>
        </authorList>
    </citation>
    <scope>NUCLEOTIDE SEQUENCE [LARGE SCALE GENOMIC DNA]</scope>
    <source>
        <strain evidence="3">TX430BB</strain>
    </source>
</reference>
<dbReference type="HOGENOM" id="CLU_1806051_0_0_1"/>
<name>A0A066XWN2_COLSU</name>
<evidence type="ECO:0000313" key="3">
    <source>
        <dbReference type="Proteomes" id="UP000027238"/>
    </source>
</evidence>
<feature type="compositionally biased region" description="Polar residues" evidence="1">
    <location>
        <begin position="133"/>
        <end position="143"/>
    </location>
</feature>
<organism evidence="2 3">
    <name type="scientific">Colletotrichum sublineola</name>
    <name type="common">Sorghum anthracnose fungus</name>
    <dbReference type="NCBI Taxonomy" id="1173701"/>
    <lineage>
        <taxon>Eukaryota</taxon>
        <taxon>Fungi</taxon>
        <taxon>Dikarya</taxon>
        <taxon>Ascomycota</taxon>
        <taxon>Pezizomycotina</taxon>
        <taxon>Sordariomycetes</taxon>
        <taxon>Hypocreomycetidae</taxon>
        <taxon>Glomerellales</taxon>
        <taxon>Glomerellaceae</taxon>
        <taxon>Colletotrichum</taxon>
        <taxon>Colletotrichum graminicola species complex</taxon>
    </lineage>
</organism>
<proteinExistence type="predicted"/>
<evidence type="ECO:0000256" key="1">
    <source>
        <dbReference type="SAM" id="MobiDB-lite"/>
    </source>
</evidence>